<dbReference type="InterPro" id="IPR036388">
    <property type="entry name" value="WH-like_DNA-bd_sf"/>
</dbReference>
<name>A0A5Q4ZKW3_9BURK</name>
<keyword evidence="6" id="KW-1185">Reference proteome</keyword>
<dbReference type="Pfam" id="PF01037">
    <property type="entry name" value="AsnC_trans_reg"/>
    <property type="match status" value="1"/>
</dbReference>
<dbReference type="GO" id="GO:0005829">
    <property type="term" value="C:cytosol"/>
    <property type="evidence" value="ECO:0007669"/>
    <property type="project" value="TreeGrafter"/>
</dbReference>
<dbReference type="Proteomes" id="UP000325811">
    <property type="component" value="Chromosome II"/>
</dbReference>
<dbReference type="SUPFAM" id="SSF54909">
    <property type="entry name" value="Dimeric alpha+beta barrel"/>
    <property type="match status" value="1"/>
</dbReference>
<reference evidence="5 6" key="1">
    <citation type="submission" date="2019-08" db="EMBL/GenBank/DDBJ databases">
        <authorList>
            <person name="Herpell B J."/>
        </authorList>
    </citation>
    <scope>NUCLEOTIDE SEQUENCE [LARGE SCALE GENOMIC DNA]</scope>
    <source>
        <strain evidence="6">Msb3</strain>
    </source>
</reference>
<dbReference type="GO" id="GO:0043565">
    <property type="term" value="F:sequence-specific DNA binding"/>
    <property type="evidence" value="ECO:0007669"/>
    <property type="project" value="InterPro"/>
</dbReference>
<keyword evidence="1" id="KW-0805">Transcription regulation</keyword>
<dbReference type="InterPro" id="IPR036390">
    <property type="entry name" value="WH_DNA-bd_sf"/>
</dbReference>
<dbReference type="PANTHER" id="PTHR30154:SF46">
    <property type="entry name" value="TRANSCRIPTIONAL REGULATORY PROTEIN"/>
    <property type="match status" value="1"/>
</dbReference>
<dbReference type="Pfam" id="PF13412">
    <property type="entry name" value="HTH_24"/>
    <property type="match status" value="1"/>
</dbReference>
<dbReference type="PROSITE" id="PS50956">
    <property type="entry name" value="HTH_ASNC_2"/>
    <property type="match status" value="1"/>
</dbReference>
<accession>A0A5Q4ZKW3</accession>
<dbReference type="EMBL" id="LR699554">
    <property type="protein sequence ID" value="VVD32457.1"/>
    <property type="molecule type" value="Genomic_DNA"/>
</dbReference>
<dbReference type="KEGG" id="pdio:PDMSB3_1159.1"/>
<dbReference type="CDD" id="cd00090">
    <property type="entry name" value="HTH_ARSR"/>
    <property type="match status" value="1"/>
</dbReference>
<dbReference type="InterPro" id="IPR019887">
    <property type="entry name" value="Tscrpt_reg_AsnC/Lrp_C"/>
</dbReference>
<dbReference type="InterPro" id="IPR000485">
    <property type="entry name" value="AsnC-type_HTH_dom"/>
</dbReference>
<feature type="domain" description="HTH asnC-type" evidence="4">
    <location>
        <begin position="31"/>
        <end position="92"/>
    </location>
</feature>
<dbReference type="PRINTS" id="PR00033">
    <property type="entry name" value="HTHASNC"/>
</dbReference>
<sequence>MSLGEYANILTYAYLFLQSAISIANAMTTDLDKTDRAILAALQTDGRMSNARLAETVGLSETPCARRLKRLENDGYIDQYRAMLSRSALGFGVVAFVYVRFAVHDRAVATRFEREVQAIPRILACHNVSGSADYILQVVARDLDDYGTFMRDEMRSLPGVTSVESALSLREVKANGGLPLS</sequence>
<dbReference type="SUPFAM" id="SSF46785">
    <property type="entry name" value="Winged helix' DNA-binding domain"/>
    <property type="match status" value="1"/>
</dbReference>
<proteinExistence type="predicted"/>
<dbReference type="InterPro" id="IPR011991">
    <property type="entry name" value="ArsR-like_HTH"/>
</dbReference>
<keyword evidence="3" id="KW-0804">Transcription</keyword>
<dbReference type="Gene3D" id="1.10.10.10">
    <property type="entry name" value="Winged helix-like DNA-binding domain superfamily/Winged helix DNA-binding domain"/>
    <property type="match status" value="1"/>
</dbReference>
<evidence type="ECO:0000313" key="5">
    <source>
        <dbReference type="EMBL" id="VVD32457.1"/>
    </source>
</evidence>
<evidence type="ECO:0000256" key="2">
    <source>
        <dbReference type="ARBA" id="ARBA00023125"/>
    </source>
</evidence>
<keyword evidence="2" id="KW-0238">DNA-binding</keyword>
<dbReference type="GO" id="GO:0043200">
    <property type="term" value="P:response to amino acid"/>
    <property type="evidence" value="ECO:0007669"/>
    <property type="project" value="TreeGrafter"/>
</dbReference>
<evidence type="ECO:0000313" key="6">
    <source>
        <dbReference type="Proteomes" id="UP000325811"/>
    </source>
</evidence>
<protein>
    <submittedName>
        <fullName evidence="5">Transcriptional regulator</fullName>
    </submittedName>
</protein>
<gene>
    <name evidence="5" type="ORF">PDMSB3_1159</name>
</gene>
<dbReference type="InterPro" id="IPR011008">
    <property type="entry name" value="Dimeric_a/b-barrel"/>
</dbReference>
<evidence type="ECO:0000256" key="1">
    <source>
        <dbReference type="ARBA" id="ARBA00023015"/>
    </source>
</evidence>
<dbReference type="SMART" id="SM00344">
    <property type="entry name" value="HTH_ASNC"/>
    <property type="match status" value="1"/>
</dbReference>
<dbReference type="InterPro" id="IPR019888">
    <property type="entry name" value="Tscrpt_reg_AsnC-like"/>
</dbReference>
<dbReference type="PANTHER" id="PTHR30154">
    <property type="entry name" value="LEUCINE-RESPONSIVE REGULATORY PROTEIN"/>
    <property type="match status" value="1"/>
</dbReference>
<dbReference type="GO" id="GO:0006355">
    <property type="term" value="P:regulation of DNA-templated transcription"/>
    <property type="evidence" value="ECO:0007669"/>
    <property type="project" value="UniProtKB-ARBA"/>
</dbReference>
<evidence type="ECO:0000259" key="4">
    <source>
        <dbReference type="PROSITE" id="PS50956"/>
    </source>
</evidence>
<dbReference type="Gene3D" id="3.30.70.920">
    <property type="match status" value="1"/>
</dbReference>
<organism evidence="5 6">
    <name type="scientific">Paraburkholderia dioscoreae</name>
    <dbReference type="NCBI Taxonomy" id="2604047"/>
    <lineage>
        <taxon>Bacteria</taxon>
        <taxon>Pseudomonadati</taxon>
        <taxon>Pseudomonadota</taxon>
        <taxon>Betaproteobacteria</taxon>
        <taxon>Burkholderiales</taxon>
        <taxon>Burkholderiaceae</taxon>
        <taxon>Paraburkholderia</taxon>
    </lineage>
</organism>
<dbReference type="AlphaFoldDB" id="A0A5Q4ZKW3"/>
<evidence type="ECO:0000256" key="3">
    <source>
        <dbReference type="ARBA" id="ARBA00023163"/>
    </source>
</evidence>